<keyword evidence="3 4" id="KW-0408">Iron</keyword>
<evidence type="ECO:0000256" key="3">
    <source>
        <dbReference type="ARBA" id="ARBA00023004"/>
    </source>
</evidence>
<evidence type="ECO:0000256" key="5">
    <source>
        <dbReference type="SAM" id="SignalP"/>
    </source>
</evidence>
<dbReference type="GO" id="GO:0009055">
    <property type="term" value="F:electron transfer activity"/>
    <property type="evidence" value="ECO:0007669"/>
    <property type="project" value="InterPro"/>
</dbReference>
<organism evidence="7">
    <name type="scientific">Alsobacter sp. KACC 23698</name>
    <dbReference type="NCBI Taxonomy" id="3149229"/>
    <lineage>
        <taxon>Bacteria</taxon>
        <taxon>Pseudomonadati</taxon>
        <taxon>Pseudomonadota</taxon>
        <taxon>Alphaproteobacteria</taxon>
        <taxon>Hyphomicrobiales</taxon>
        <taxon>Alsobacteraceae</taxon>
        <taxon>Alsobacter</taxon>
    </lineage>
</organism>
<dbReference type="InterPro" id="IPR036909">
    <property type="entry name" value="Cyt_c-like_dom_sf"/>
</dbReference>
<keyword evidence="2 4" id="KW-0479">Metal-binding</keyword>
<dbReference type="SUPFAM" id="SSF46626">
    <property type="entry name" value="Cytochrome c"/>
    <property type="match status" value="1"/>
</dbReference>
<accession>A0AAU7JK92</accession>
<protein>
    <submittedName>
        <fullName evidence="7">C-type cytochrome</fullName>
    </submittedName>
</protein>
<evidence type="ECO:0000259" key="6">
    <source>
        <dbReference type="PROSITE" id="PS51007"/>
    </source>
</evidence>
<dbReference type="AlphaFoldDB" id="A0AAU7JK92"/>
<feature type="domain" description="Cytochrome c" evidence="6">
    <location>
        <begin position="18"/>
        <end position="97"/>
    </location>
</feature>
<keyword evidence="5" id="KW-0732">Signal</keyword>
<dbReference type="Gene3D" id="1.10.760.10">
    <property type="entry name" value="Cytochrome c-like domain"/>
    <property type="match status" value="1"/>
</dbReference>
<feature type="chain" id="PRO_5043493144" evidence="5">
    <location>
        <begin position="23"/>
        <end position="97"/>
    </location>
</feature>
<dbReference type="RefSeq" id="WP_406857485.1">
    <property type="nucleotide sequence ID" value="NZ_CP157484.1"/>
</dbReference>
<gene>
    <name evidence="7" type="ORF">ABEG18_07665</name>
</gene>
<evidence type="ECO:0000313" key="7">
    <source>
        <dbReference type="EMBL" id="XBO40630.1"/>
    </source>
</evidence>
<reference evidence="7" key="1">
    <citation type="submission" date="2024-05" db="EMBL/GenBank/DDBJ databases">
        <authorList>
            <person name="Kim S."/>
            <person name="Heo J."/>
            <person name="Choi H."/>
            <person name="Choi Y."/>
            <person name="Kwon S.-W."/>
            <person name="Kim Y."/>
        </authorList>
    </citation>
    <scope>NUCLEOTIDE SEQUENCE</scope>
    <source>
        <strain evidence="7">KACC 23698</strain>
    </source>
</reference>
<dbReference type="GO" id="GO:0046872">
    <property type="term" value="F:metal ion binding"/>
    <property type="evidence" value="ECO:0007669"/>
    <property type="project" value="UniProtKB-KW"/>
</dbReference>
<keyword evidence="1 4" id="KW-0349">Heme</keyword>
<sequence length="97" mass="10067">MTPWARWAALALVAWSPQGALAGPPPPAGAAVCSGCHGATPDASVGPVLQGRSADEIVAAMRDYREGRVPATVMDRIARGFSDEETRAVAAWIAEKP</sequence>
<evidence type="ECO:0000256" key="1">
    <source>
        <dbReference type="ARBA" id="ARBA00022617"/>
    </source>
</evidence>
<dbReference type="EMBL" id="CP157484">
    <property type="protein sequence ID" value="XBO40630.1"/>
    <property type="molecule type" value="Genomic_DNA"/>
</dbReference>
<proteinExistence type="predicted"/>
<dbReference type="GO" id="GO:0020037">
    <property type="term" value="F:heme binding"/>
    <property type="evidence" value="ECO:0007669"/>
    <property type="project" value="InterPro"/>
</dbReference>
<evidence type="ECO:0000256" key="2">
    <source>
        <dbReference type="ARBA" id="ARBA00022723"/>
    </source>
</evidence>
<feature type="signal peptide" evidence="5">
    <location>
        <begin position="1"/>
        <end position="22"/>
    </location>
</feature>
<dbReference type="InterPro" id="IPR009056">
    <property type="entry name" value="Cyt_c-like_dom"/>
</dbReference>
<dbReference type="PROSITE" id="PS51007">
    <property type="entry name" value="CYTC"/>
    <property type="match status" value="1"/>
</dbReference>
<evidence type="ECO:0000256" key="4">
    <source>
        <dbReference type="PROSITE-ProRule" id="PRU00433"/>
    </source>
</evidence>
<name>A0AAU7JK92_9HYPH</name>
<dbReference type="Pfam" id="PF13442">
    <property type="entry name" value="Cytochrome_CBB3"/>
    <property type="match status" value="1"/>
</dbReference>